<name>A0A017HRL0_9RHOB</name>
<dbReference type="InterPro" id="IPR008767">
    <property type="entry name" value="Phage_SPP1_head-tail_adaptor"/>
</dbReference>
<accession>A0A017HRL0</accession>
<comment type="caution">
    <text evidence="1">The sequence shown here is derived from an EMBL/GenBank/DDBJ whole genome shotgun (WGS) entry which is preliminary data.</text>
</comment>
<sequence length="111" mass="11854">MRTPRLSRRLRLEAPIHAPDGSGGFTKGWFELGALWAEVAPAGPRLAAQPGAIETKLPLKVTVRAAPYGSPSRPEPGQRFRDGARVFPIASVADDAAGRFLLCLAHEEAAL</sequence>
<proteinExistence type="predicted"/>
<dbReference type="EMBL" id="AOSK01000036">
    <property type="protein sequence ID" value="EYD77117.1"/>
    <property type="molecule type" value="Genomic_DNA"/>
</dbReference>
<gene>
    <name evidence="1" type="ORF">Rumeso_01376</name>
</gene>
<dbReference type="AlphaFoldDB" id="A0A017HRL0"/>
<evidence type="ECO:0000313" key="2">
    <source>
        <dbReference type="Proteomes" id="UP000019666"/>
    </source>
</evidence>
<dbReference type="HOGENOM" id="CLU_147810_5_1_5"/>
<organism evidence="1 2">
    <name type="scientific">Rubellimicrobium mesophilum DSM 19309</name>
    <dbReference type="NCBI Taxonomy" id="442562"/>
    <lineage>
        <taxon>Bacteria</taxon>
        <taxon>Pseudomonadati</taxon>
        <taxon>Pseudomonadota</taxon>
        <taxon>Alphaproteobacteria</taxon>
        <taxon>Rhodobacterales</taxon>
        <taxon>Roseobacteraceae</taxon>
        <taxon>Rubellimicrobium</taxon>
    </lineage>
</organism>
<protein>
    <submittedName>
        <fullName evidence="1">Head-tail adaptor, putative</fullName>
    </submittedName>
</protein>
<dbReference type="Pfam" id="PF05521">
    <property type="entry name" value="Phage_HCP"/>
    <property type="match status" value="1"/>
</dbReference>
<keyword evidence="2" id="KW-1185">Reference proteome</keyword>
<dbReference type="Proteomes" id="UP000019666">
    <property type="component" value="Unassembled WGS sequence"/>
</dbReference>
<evidence type="ECO:0000313" key="1">
    <source>
        <dbReference type="EMBL" id="EYD77117.1"/>
    </source>
</evidence>
<dbReference type="Gene3D" id="2.40.10.270">
    <property type="entry name" value="Bacteriophage SPP1 head-tail adaptor protein"/>
    <property type="match status" value="1"/>
</dbReference>
<dbReference type="InterPro" id="IPR038666">
    <property type="entry name" value="SSP1_head-tail_sf"/>
</dbReference>
<dbReference type="STRING" id="442562.Rumeso_01376"/>
<dbReference type="RefSeq" id="WP_037279593.1">
    <property type="nucleotide sequence ID" value="NZ_KK088562.1"/>
</dbReference>
<dbReference type="OrthoDB" id="7570189at2"/>
<reference evidence="1 2" key="1">
    <citation type="submission" date="2013-02" db="EMBL/GenBank/DDBJ databases">
        <authorList>
            <person name="Fiebig A."/>
            <person name="Goeker M."/>
            <person name="Klenk H.-P.P."/>
        </authorList>
    </citation>
    <scope>NUCLEOTIDE SEQUENCE [LARGE SCALE GENOMIC DNA]</scope>
    <source>
        <strain evidence="1 2">DSM 19309</strain>
    </source>
</reference>